<dbReference type="EMBL" id="JXJW01000028">
    <property type="protein sequence ID" value="PCS04679.1"/>
    <property type="molecule type" value="Genomic_DNA"/>
</dbReference>
<keyword evidence="2" id="KW-1185">Reference proteome</keyword>
<dbReference type="RefSeq" id="WP_245810519.1">
    <property type="nucleotide sequence ID" value="NZ_JXJW01000028.1"/>
</dbReference>
<reference evidence="1 2" key="1">
    <citation type="submission" date="2014-12" db="EMBL/GenBank/DDBJ databases">
        <title>Draft genome sequences of 10 type strains of Lactococcus.</title>
        <authorList>
            <person name="Sun Z."/>
            <person name="Zhong Z."/>
            <person name="Liu W."/>
            <person name="Zhang W."/>
            <person name="Zhang H."/>
        </authorList>
    </citation>
    <scope>NUCLEOTIDE SEQUENCE [LARGE SCALE GENOMIC DNA]</scope>
    <source>
        <strain evidence="1 2">DSM 6634</strain>
    </source>
</reference>
<name>A0A2A5RUN0_9LACT</name>
<sequence>MIEIAKEFSKNCEEISAVYLALMENNGSYSFLICIDGGNYEKLSKKFSEFIYENAPDKWILDNPVDFSEDMLQKYGEEYRIYQK</sequence>
<dbReference type="Proteomes" id="UP000218282">
    <property type="component" value="Unassembled WGS sequence"/>
</dbReference>
<gene>
    <name evidence="1" type="ORF">RU86_GL001411</name>
</gene>
<organism evidence="1 2">
    <name type="scientific">Pseudolactococcus piscium</name>
    <dbReference type="NCBI Taxonomy" id="1364"/>
    <lineage>
        <taxon>Bacteria</taxon>
        <taxon>Bacillati</taxon>
        <taxon>Bacillota</taxon>
        <taxon>Bacilli</taxon>
        <taxon>Lactobacillales</taxon>
        <taxon>Streptococcaceae</taxon>
        <taxon>Pseudolactococcus</taxon>
    </lineage>
</organism>
<accession>A0A2A5RUN0</accession>
<proteinExistence type="predicted"/>
<evidence type="ECO:0000313" key="1">
    <source>
        <dbReference type="EMBL" id="PCS04679.1"/>
    </source>
</evidence>
<comment type="caution">
    <text evidence="1">The sequence shown here is derived from an EMBL/GenBank/DDBJ whole genome shotgun (WGS) entry which is preliminary data.</text>
</comment>
<evidence type="ECO:0000313" key="2">
    <source>
        <dbReference type="Proteomes" id="UP000218282"/>
    </source>
</evidence>
<dbReference type="AlphaFoldDB" id="A0A2A5RUN0"/>
<protein>
    <submittedName>
        <fullName evidence="1">Uncharacterized protein</fullName>
    </submittedName>
</protein>